<keyword evidence="2" id="KW-1185">Reference proteome</keyword>
<dbReference type="EMBL" id="JABTTQ020000009">
    <property type="protein sequence ID" value="KAK6149328.1"/>
    <property type="molecule type" value="Genomic_DNA"/>
</dbReference>
<organism evidence="1 2">
    <name type="scientific">Rehmannia glutinosa</name>
    <name type="common">Chinese foxglove</name>
    <dbReference type="NCBI Taxonomy" id="99300"/>
    <lineage>
        <taxon>Eukaryota</taxon>
        <taxon>Viridiplantae</taxon>
        <taxon>Streptophyta</taxon>
        <taxon>Embryophyta</taxon>
        <taxon>Tracheophyta</taxon>
        <taxon>Spermatophyta</taxon>
        <taxon>Magnoliopsida</taxon>
        <taxon>eudicotyledons</taxon>
        <taxon>Gunneridae</taxon>
        <taxon>Pentapetalae</taxon>
        <taxon>asterids</taxon>
        <taxon>lamiids</taxon>
        <taxon>Lamiales</taxon>
        <taxon>Orobanchaceae</taxon>
        <taxon>Rehmannieae</taxon>
        <taxon>Rehmannia</taxon>
    </lineage>
</organism>
<sequence length="114" mass="13031">MGVKGGKKKGASRDRLFEAMEDKIMEIASPRNFYRKNQGRAKACALDDYTISHEKNKITVTADAAFSKDQAGDCFQQRMECIRMRVTSISSKRERKKTKYPDWSHVPLLLCPTL</sequence>
<accession>A0ABR0WR00</accession>
<dbReference type="Proteomes" id="UP001318860">
    <property type="component" value="Unassembled WGS sequence"/>
</dbReference>
<comment type="caution">
    <text evidence="1">The sequence shown here is derived from an EMBL/GenBank/DDBJ whole genome shotgun (WGS) entry which is preliminary data.</text>
</comment>
<evidence type="ECO:0000313" key="2">
    <source>
        <dbReference type="Proteomes" id="UP001318860"/>
    </source>
</evidence>
<gene>
    <name evidence="1" type="ORF">DH2020_016853</name>
</gene>
<proteinExistence type="predicted"/>
<protein>
    <submittedName>
        <fullName evidence="1">Uncharacterized protein</fullName>
    </submittedName>
</protein>
<reference evidence="1 2" key="1">
    <citation type="journal article" date="2021" name="Comput. Struct. Biotechnol. J.">
        <title>De novo genome assembly of the potent medicinal plant Rehmannia glutinosa using nanopore technology.</title>
        <authorList>
            <person name="Ma L."/>
            <person name="Dong C."/>
            <person name="Song C."/>
            <person name="Wang X."/>
            <person name="Zheng X."/>
            <person name="Niu Y."/>
            <person name="Chen S."/>
            <person name="Feng W."/>
        </authorList>
    </citation>
    <scope>NUCLEOTIDE SEQUENCE [LARGE SCALE GENOMIC DNA]</scope>
    <source>
        <strain evidence="1">DH-2019</strain>
    </source>
</reference>
<dbReference type="Gene3D" id="3.30.1360.210">
    <property type="match status" value="1"/>
</dbReference>
<evidence type="ECO:0000313" key="1">
    <source>
        <dbReference type="EMBL" id="KAK6149328.1"/>
    </source>
</evidence>
<dbReference type="InterPro" id="IPR038526">
    <property type="entry name" value="Ribosomal_eL22_sf"/>
</dbReference>
<name>A0ABR0WR00_REHGL</name>